<comment type="caution">
    <text evidence="1">The sequence shown here is derived from an EMBL/GenBank/DDBJ whole genome shotgun (WGS) entry which is preliminary data.</text>
</comment>
<evidence type="ECO:0000313" key="1">
    <source>
        <dbReference type="EMBL" id="KAI0029818.1"/>
    </source>
</evidence>
<gene>
    <name evidence="1" type="ORF">K488DRAFT_79938</name>
</gene>
<organism evidence="1 2">
    <name type="scientific">Vararia minispora EC-137</name>
    <dbReference type="NCBI Taxonomy" id="1314806"/>
    <lineage>
        <taxon>Eukaryota</taxon>
        <taxon>Fungi</taxon>
        <taxon>Dikarya</taxon>
        <taxon>Basidiomycota</taxon>
        <taxon>Agaricomycotina</taxon>
        <taxon>Agaricomycetes</taxon>
        <taxon>Russulales</taxon>
        <taxon>Lachnocladiaceae</taxon>
        <taxon>Vararia</taxon>
    </lineage>
</organism>
<reference evidence="1" key="2">
    <citation type="journal article" date="2022" name="New Phytol.">
        <title>Evolutionary transition to the ectomycorrhizal habit in the genomes of a hyperdiverse lineage of mushroom-forming fungi.</title>
        <authorList>
            <person name="Looney B."/>
            <person name="Miyauchi S."/>
            <person name="Morin E."/>
            <person name="Drula E."/>
            <person name="Courty P.E."/>
            <person name="Kohler A."/>
            <person name="Kuo A."/>
            <person name="LaButti K."/>
            <person name="Pangilinan J."/>
            <person name="Lipzen A."/>
            <person name="Riley R."/>
            <person name="Andreopoulos W."/>
            <person name="He G."/>
            <person name="Johnson J."/>
            <person name="Nolan M."/>
            <person name="Tritt A."/>
            <person name="Barry K.W."/>
            <person name="Grigoriev I.V."/>
            <person name="Nagy L.G."/>
            <person name="Hibbett D."/>
            <person name="Henrissat B."/>
            <person name="Matheny P.B."/>
            <person name="Labbe J."/>
            <person name="Martin F.M."/>
        </authorList>
    </citation>
    <scope>NUCLEOTIDE SEQUENCE</scope>
    <source>
        <strain evidence="1">EC-137</strain>
    </source>
</reference>
<dbReference type="Proteomes" id="UP000814128">
    <property type="component" value="Unassembled WGS sequence"/>
</dbReference>
<reference evidence="1" key="1">
    <citation type="submission" date="2021-02" db="EMBL/GenBank/DDBJ databases">
        <authorList>
            <consortium name="DOE Joint Genome Institute"/>
            <person name="Ahrendt S."/>
            <person name="Looney B.P."/>
            <person name="Miyauchi S."/>
            <person name="Morin E."/>
            <person name="Drula E."/>
            <person name="Courty P.E."/>
            <person name="Chicoki N."/>
            <person name="Fauchery L."/>
            <person name="Kohler A."/>
            <person name="Kuo A."/>
            <person name="Labutti K."/>
            <person name="Pangilinan J."/>
            <person name="Lipzen A."/>
            <person name="Riley R."/>
            <person name="Andreopoulos W."/>
            <person name="He G."/>
            <person name="Johnson J."/>
            <person name="Barry K.W."/>
            <person name="Grigoriev I.V."/>
            <person name="Nagy L."/>
            <person name="Hibbett D."/>
            <person name="Henrissat B."/>
            <person name="Matheny P.B."/>
            <person name="Labbe J."/>
            <person name="Martin F."/>
        </authorList>
    </citation>
    <scope>NUCLEOTIDE SEQUENCE</scope>
    <source>
        <strain evidence="1">EC-137</strain>
    </source>
</reference>
<protein>
    <submittedName>
        <fullName evidence="1">Uncharacterized protein</fullName>
    </submittedName>
</protein>
<evidence type="ECO:0000313" key="2">
    <source>
        <dbReference type="Proteomes" id="UP000814128"/>
    </source>
</evidence>
<sequence length="291" mass="31703">MVDKLARTTQHGAILFEPDIVYPTPPSQPTTHRTMSSVANFLSRSKLQSKLQLASGSGARDNGSLHRWVLLKNSIVRTEPTPVPPPEPEPEPELDEEHDSFMFPDAGVLAAPGAGLEQQWFDSLLETLDDASDEDDCEPPLPALPDSDDDEDCLFSPSTSPMSSSDDLVHIPVSPAPAYYPPPVALPFPPFDRTPLLIGPSPRPFFDAVDVDDLPMPDAIADDSDADDDSDALSTPSLLRSSVSQPLLRRPPLQQPRVVDPDDDDAGAFFFDGLPFPFMDAHDPLYPPQEC</sequence>
<accession>A0ACB8QDD3</accession>
<dbReference type="EMBL" id="MU273654">
    <property type="protein sequence ID" value="KAI0029818.1"/>
    <property type="molecule type" value="Genomic_DNA"/>
</dbReference>
<proteinExistence type="predicted"/>
<keyword evidence="2" id="KW-1185">Reference proteome</keyword>
<name>A0ACB8QDD3_9AGAM</name>